<gene>
    <name evidence="4" type="ORF">AOG27_11860</name>
    <name evidence="5" type="ORF">PQI24_09600</name>
</gene>
<evidence type="ECO:0000313" key="5">
    <source>
        <dbReference type="EMBL" id="MEJ6496291.1"/>
    </source>
</evidence>
<dbReference type="Proteomes" id="UP001377972">
    <property type="component" value="Unassembled WGS sequence"/>
</dbReference>
<dbReference type="STRING" id="570156.AOG27_11860"/>
<evidence type="ECO:0000259" key="3">
    <source>
        <dbReference type="PROSITE" id="PS50801"/>
    </source>
</evidence>
<dbReference type="OrthoDB" id="278639at2"/>
<dbReference type="CDD" id="cd07043">
    <property type="entry name" value="STAS_anti-anti-sigma_factors"/>
    <property type="match status" value="1"/>
</dbReference>
<organism evidence="4 6">
    <name type="scientific">Pseudoalteromonas lipolytica</name>
    <dbReference type="NCBI Taxonomy" id="570156"/>
    <lineage>
        <taxon>Bacteria</taxon>
        <taxon>Pseudomonadati</taxon>
        <taxon>Pseudomonadota</taxon>
        <taxon>Gammaproteobacteria</taxon>
        <taxon>Alteromonadales</taxon>
        <taxon>Pseudoalteromonadaceae</taxon>
        <taxon>Pseudoalteromonas</taxon>
    </lineage>
</organism>
<dbReference type="InterPro" id="IPR036513">
    <property type="entry name" value="STAS_dom_sf"/>
</dbReference>
<dbReference type="InterPro" id="IPR002645">
    <property type="entry name" value="STAS_dom"/>
</dbReference>
<dbReference type="PATRIC" id="fig|570156.3.peg.3459"/>
<reference evidence="5 7" key="2">
    <citation type="submission" date="2023-01" db="EMBL/GenBank/DDBJ databases">
        <title>Trichodesmium-associated heterotrophic epibiont bacteria.</title>
        <authorList>
            <person name="Cleveland C.S."/>
            <person name="Webb E.A."/>
        </authorList>
    </citation>
    <scope>NUCLEOTIDE SEQUENCE [LARGE SCALE GENOMIC DNA]</scope>
    <source>
        <strain evidence="5 7">USCH2</strain>
    </source>
</reference>
<dbReference type="Pfam" id="PF01740">
    <property type="entry name" value="STAS"/>
    <property type="match status" value="1"/>
</dbReference>
<dbReference type="NCBIfam" id="TIGR00377">
    <property type="entry name" value="ant_ant_sig"/>
    <property type="match status" value="1"/>
</dbReference>
<dbReference type="GO" id="GO:0043856">
    <property type="term" value="F:anti-sigma factor antagonist activity"/>
    <property type="evidence" value="ECO:0007669"/>
    <property type="project" value="InterPro"/>
</dbReference>
<evidence type="ECO:0000256" key="2">
    <source>
        <dbReference type="RuleBase" id="RU003749"/>
    </source>
</evidence>
<dbReference type="EMBL" id="LJTC01000007">
    <property type="protein sequence ID" value="KPM83330.1"/>
    <property type="molecule type" value="Genomic_DNA"/>
</dbReference>
<dbReference type="EMBL" id="JAQPZS010000007">
    <property type="protein sequence ID" value="MEJ6496291.1"/>
    <property type="molecule type" value="Genomic_DNA"/>
</dbReference>
<proteinExistence type="inferred from homology"/>
<accession>A0A0P7E0A2</accession>
<comment type="caution">
    <text evidence="4">The sequence shown here is derived from an EMBL/GenBank/DDBJ whole genome shotgun (WGS) entry which is preliminary data.</text>
</comment>
<comment type="similarity">
    <text evidence="1 2">Belongs to the anti-sigma-factor antagonist family.</text>
</comment>
<dbReference type="AlphaFoldDB" id="A0A0P7E0A2"/>
<keyword evidence="7" id="KW-1185">Reference proteome</keyword>
<dbReference type="Proteomes" id="UP000050378">
    <property type="component" value="Unassembled WGS sequence"/>
</dbReference>
<dbReference type="InterPro" id="IPR003658">
    <property type="entry name" value="Anti-sigma_ant"/>
</dbReference>
<name>A0A0P7E0A2_9GAMM</name>
<protein>
    <recommendedName>
        <fullName evidence="2">Anti-sigma factor antagonist</fullName>
    </recommendedName>
</protein>
<evidence type="ECO:0000313" key="4">
    <source>
        <dbReference type="EMBL" id="KPM83330.1"/>
    </source>
</evidence>
<feature type="domain" description="STAS" evidence="3">
    <location>
        <begin position="3"/>
        <end position="101"/>
    </location>
</feature>
<reference evidence="4 6" key="1">
    <citation type="submission" date="2015-09" db="EMBL/GenBank/DDBJ databases">
        <title>Draft Genome Sequence of Pseudoalteromonas lipolytica UCD-48B.</title>
        <authorList>
            <person name="Krusor M."/>
            <person name="Coil D.A."/>
            <person name="Lang J.M."/>
            <person name="Eisen J.A."/>
            <person name="Alexiev A."/>
        </authorList>
    </citation>
    <scope>NUCLEOTIDE SEQUENCE [LARGE SCALE GENOMIC DNA]</scope>
    <source>
        <strain evidence="4 6">UCD-48B</strain>
    </source>
</reference>
<dbReference type="PANTHER" id="PTHR33495:SF15">
    <property type="entry name" value="STAS DOMAIN-CONTAINING PROTEIN"/>
    <property type="match status" value="1"/>
</dbReference>
<dbReference type="PROSITE" id="PS50801">
    <property type="entry name" value="STAS"/>
    <property type="match status" value="1"/>
</dbReference>
<dbReference type="PANTHER" id="PTHR33495">
    <property type="entry name" value="ANTI-SIGMA FACTOR ANTAGONIST TM_1081-RELATED-RELATED"/>
    <property type="match status" value="1"/>
</dbReference>
<dbReference type="SUPFAM" id="SSF52091">
    <property type="entry name" value="SpoIIaa-like"/>
    <property type="match status" value="1"/>
</dbReference>
<evidence type="ECO:0000256" key="1">
    <source>
        <dbReference type="ARBA" id="ARBA00009013"/>
    </source>
</evidence>
<sequence>MSLTRSTSADGAILTVQIKGKFDFNLVQSFRQAYADLNSNINKVVIDLRETDYMDSSALGMLLNMKKNLTGKVDTIQISNCQPQLKKILQISRFDKKFDID</sequence>
<evidence type="ECO:0000313" key="6">
    <source>
        <dbReference type="Proteomes" id="UP000050378"/>
    </source>
</evidence>
<dbReference type="Gene3D" id="3.30.750.24">
    <property type="entry name" value="STAS domain"/>
    <property type="match status" value="1"/>
</dbReference>
<evidence type="ECO:0000313" key="7">
    <source>
        <dbReference type="Proteomes" id="UP001377972"/>
    </source>
</evidence>
<dbReference type="RefSeq" id="WP_054553230.1">
    <property type="nucleotide sequence ID" value="NZ_JAQPZS010000007.1"/>
</dbReference>